<dbReference type="PANTHER" id="PTHR33746:SF4">
    <property type="entry name" value="RUBRERYTHRIN"/>
    <property type="match status" value="1"/>
</dbReference>
<evidence type="ECO:0000259" key="1">
    <source>
        <dbReference type="Pfam" id="PF12867"/>
    </source>
</evidence>
<dbReference type="eggNOG" id="COG1592">
    <property type="taxonomic scope" value="Bacteria"/>
</dbReference>
<dbReference type="SUPFAM" id="SSF47240">
    <property type="entry name" value="Ferritin-like"/>
    <property type="match status" value="1"/>
</dbReference>
<dbReference type="Gene3D" id="1.20.120.450">
    <property type="entry name" value="dinb family like domain"/>
    <property type="match status" value="1"/>
</dbReference>
<keyword evidence="3" id="KW-1185">Reference proteome</keyword>
<name>E1ICV8_9CHLR</name>
<dbReference type="InterPro" id="IPR009078">
    <property type="entry name" value="Ferritin-like_SF"/>
</dbReference>
<accession>E1ICV8</accession>
<dbReference type="InterPro" id="IPR052753">
    <property type="entry name" value="Rbr2/Nigerythrin"/>
</dbReference>
<comment type="caution">
    <text evidence="2">The sequence shown here is derived from an EMBL/GenBank/DDBJ whole genome shotgun (WGS) entry which is preliminary data.</text>
</comment>
<dbReference type="PANTHER" id="PTHR33746">
    <property type="entry name" value="RUBRERYTHRIN"/>
    <property type="match status" value="1"/>
</dbReference>
<evidence type="ECO:0000313" key="2">
    <source>
        <dbReference type="EMBL" id="EFO80989.1"/>
    </source>
</evidence>
<proteinExistence type="predicted"/>
<dbReference type="OrthoDB" id="9793216at2"/>
<reference evidence="2 3" key="1">
    <citation type="journal article" date="2011" name="J. Bacteriol.">
        <title>Draft genome sequence of the anoxygenic filamentous phototrophic bacterium Oscillochloris trichoides subsp. DG-6.</title>
        <authorList>
            <person name="Kuznetsov B.B."/>
            <person name="Ivanovsky R.N."/>
            <person name="Keppen O.I."/>
            <person name="Sukhacheva M.V."/>
            <person name="Bumazhkin B.K."/>
            <person name="Patutina E.O."/>
            <person name="Beletsky A.V."/>
            <person name="Mardanov A.V."/>
            <person name="Baslerov R.V."/>
            <person name="Panteleeva A.N."/>
            <person name="Kolganova T.V."/>
            <person name="Ravin N.V."/>
            <person name="Skryabin K.G."/>
        </authorList>
    </citation>
    <scope>NUCLEOTIDE SEQUENCE [LARGE SCALE GENOMIC DNA]</scope>
    <source>
        <strain evidence="2 3">DG-6</strain>
    </source>
</reference>
<dbReference type="Pfam" id="PF12867">
    <property type="entry name" value="DinB_2"/>
    <property type="match status" value="1"/>
</dbReference>
<dbReference type="Proteomes" id="UP000054010">
    <property type="component" value="Unassembled WGS sequence"/>
</dbReference>
<evidence type="ECO:0000313" key="3">
    <source>
        <dbReference type="Proteomes" id="UP000054010"/>
    </source>
</evidence>
<dbReference type="HOGENOM" id="CLU_836365_0_0_0"/>
<dbReference type="InterPro" id="IPR024775">
    <property type="entry name" value="DinB-like"/>
</dbReference>
<dbReference type="STRING" id="765420.OSCT_1152"/>
<dbReference type="InterPro" id="IPR012347">
    <property type="entry name" value="Ferritin-like"/>
</dbReference>
<sequence>MTSDQDENRRLLCSMSLGYTAYHVWAIQARRERRYNIARFFEASSMVKRIRAERAFEALGEVGTTTENIRRALEGLEPETVATGPVTGTTPLSRDLMTRATRALAEQRDLTAEEIGDLGVCSNCGEMIEGDLPDVCAICGTVREGFIRFSAAESMGVFGPSTIMRRLEQTPATLRAIVEGLSDAQLAHRAVSHSLKELIGHLTDMDVVFRERAWLILETKNPRLPSAHPPSLARAKPYNQHRITDLLEAYQTSRQQTLNLLRGLTPAAWHRTGYHEIFGTIPLTHQGNWVIEHERGHLIEMAQIRHELLAHQSDPNPLKLPQSVIPEVLRGE</sequence>
<dbReference type="SUPFAM" id="SSF57802">
    <property type="entry name" value="Rubredoxin-like"/>
    <property type="match status" value="1"/>
</dbReference>
<dbReference type="AlphaFoldDB" id="E1ICV8"/>
<feature type="domain" description="DinB-like" evidence="1">
    <location>
        <begin position="166"/>
        <end position="300"/>
    </location>
</feature>
<dbReference type="Gene3D" id="1.20.1260.10">
    <property type="match status" value="1"/>
</dbReference>
<dbReference type="SUPFAM" id="SSF109854">
    <property type="entry name" value="DinB/YfiT-like putative metalloenzymes"/>
    <property type="match status" value="1"/>
</dbReference>
<organism evidence="2 3">
    <name type="scientific">Oscillochloris trichoides DG-6</name>
    <dbReference type="NCBI Taxonomy" id="765420"/>
    <lineage>
        <taxon>Bacteria</taxon>
        <taxon>Bacillati</taxon>
        <taxon>Chloroflexota</taxon>
        <taxon>Chloroflexia</taxon>
        <taxon>Chloroflexales</taxon>
        <taxon>Chloroflexineae</taxon>
        <taxon>Oscillochloridaceae</taxon>
        <taxon>Oscillochloris</taxon>
    </lineage>
</organism>
<dbReference type="Gene3D" id="2.20.28.10">
    <property type="match status" value="1"/>
</dbReference>
<dbReference type="EMBL" id="ADVR01000031">
    <property type="protein sequence ID" value="EFO80989.1"/>
    <property type="molecule type" value="Genomic_DNA"/>
</dbReference>
<dbReference type="InterPro" id="IPR034660">
    <property type="entry name" value="DinB/YfiT-like"/>
</dbReference>
<protein>
    <submittedName>
        <fullName evidence="2">Rubredoxin-type Fe(Cys)4 protein</fullName>
    </submittedName>
</protein>
<gene>
    <name evidence="2" type="ORF">OSCT_1152</name>
</gene>